<dbReference type="InterPro" id="IPR045324">
    <property type="entry name" value="Small_multidrug_res"/>
</dbReference>
<evidence type="ECO:0000256" key="6">
    <source>
        <dbReference type="ARBA" id="ARBA00022692"/>
    </source>
</evidence>
<evidence type="ECO:0000256" key="8">
    <source>
        <dbReference type="ARBA" id="ARBA00023136"/>
    </source>
</evidence>
<dbReference type="Gene3D" id="1.10.3730.20">
    <property type="match status" value="1"/>
</dbReference>
<dbReference type="PANTHER" id="PTHR30561:SF2">
    <property type="entry name" value="SPERMIDINE EXPORT PROTEIN MDTJ"/>
    <property type="match status" value="1"/>
</dbReference>
<dbReference type="PANTHER" id="PTHR30561">
    <property type="entry name" value="SMR FAMILY PROTON-DEPENDENT DRUG EFFLUX TRANSPORTER SUGE"/>
    <property type="match status" value="1"/>
</dbReference>
<proteinExistence type="inferred from homology"/>
<keyword evidence="6 9" id="KW-0812">Transmembrane</keyword>
<name>A0A418YAP8_9GAMM</name>
<keyword evidence="8 11" id="KW-0472">Membrane</keyword>
<protein>
    <recommendedName>
        <fullName evidence="3">Spermidine export protein MdtJ</fullName>
    </recommendedName>
</protein>
<evidence type="ECO:0000256" key="3">
    <source>
        <dbReference type="ARBA" id="ARBA00021112"/>
    </source>
</evidence>
<comment type="similarity">
    <text evidence="9">Belongs to the drug/metabolite transporter (DMT) superfamily. Small multidrug resistance (SMR) (TC 2.A.7.1) family.</text>
</comment>
<sequence length="136" mass="14475">MWLARGFLLFAILAEIAGTSSMKLAGDSGNVWGYLAMYTLIALSYFSLSLAAKKIAIGVAYACWEGLGIALITLTSVFFFESSLSAQQLVGLLLVIVGVVLVTLGESHDSPESRSETNKQVTTEPQIVAGKRVKTA</sequence>
<evidence type="ECO:0000313" key="12">
    <source>
        <dbReference type="EMBL" id="RJG40042.1"/>
    </source>
</evidence>
<feature type="region of interest" description="Disordered" evidence="10">
    <location>
        <begin position="107"/>
        <end position="136"/>
    </location>
</feature>
<dbReference type="InterPro" id="IPR037185">
    <property type="entry name" value="EmrE-like"/>
</dbReference>
<evidence type="ECO:0000256" key="2">
    <source>
        <dbReference type="ARBA" id="ARBA00011358"/>
    </source>
</evidence>
<keyword evidence="7 11" id="KW-1133">Transmembrane helix</keyword>
<feature type="transmembrane region" description="Helical" evidence="11">
    <location>
        <begin position="86"/>
        <end position="105"/>
    </location>
</feature>
<comment type="subcellular location">
    <subcellularLocation>
        <location evidence="1">Cell inner membrane</location>
        <topology evidence="1">Multi-pass membrane protein</topology>
    </subcellularLocation>
    <subcellularLocation>
        <location evidence="9">Cell membrane</location>
        <topology evidence="9">Multi-pass membrane protein</topology>
    </subcellularLocation>
</comment>
<comment type="caution">
    <text evidence="12">The sequence shown here is derived from an EMBL/GenBank/DDBJ whole genome shotgun (WGS) entry which is preliminary data.</text>
</comment>
<dbReference type="EMBL" id="QZCH01000030">
    <property type="protein sequence ID" value="RJG40042.1"/>
    <property type="molecule type" value="Genomic_DNA"/>
</dbReference>
<dbReference type="GO" id="GO:0005886">
    <property type="term" value="C:plasma membrane"/>
    <property type="evidence" value="ECO:0007669"/>
    <property type="project" value="UniProtKB-SubCell"/>
</dbReference>
<dbReference type="GO" id="GO:1903711">
    <property type="term" value="P:spermidine transmembrane transport"/>
    <property type="evidence" value="ECO:0007669"/>
    <property type="project" value="TreeGrafter"/>
</dbReference>
<dbReference type="GO" id="GO:0015199">
    <property type="term" value="F:amino-acid betaine transmembrane transporter activity"/>
    <property type="evidence" value="ECO:0007669"/>
    <property type="project" value="TreeGrafter"/>
</dbReference>
<evidence type="ECO:0000256" key="4">
    <source>
        <dbReference type="ARBA" id="ARBA00022475"/>
    </source>
</evidence>
<dbReference type="OrthoDB" id="9808638at2"/>
<dbReference type="Proteomes" id="UP000283255">
    <property type="component" value="Unassembled WGS sequence"/>
</dbReference>
<organism evidence="12 13">
    <name type="scientific">Motilimonas pumila</name>
    <dbReference type="NCBI Taxonomy" id="2303987"/>
    <lineage>
        <taxon>Bacteria</taxon>
        <taxon>Pseudomonadati</taxon>
        <taxon>Pseudomonadota</taxon>
        <taxon>Gammaproteobacteria</taxon>
        <taxon>Alteromonadales</taxon>
        <taxon>Alteromonadales genera incertae sedis</taxon>
        <taxon>Motilimonas</taxon>
    </lineage>
</organism>
<keyword evidence="13" id="KW-1185">Reference proteome</keyword>
<reference evidence="12 13" key="1">
    <citation type="submission" date="2018-09" db="EMBL/GenBank/DDBJ databases">
        <authorList>
            <person name="Wang F."/>
        </authorList>
    </citation>
    <scope>NUCLEOTIDE SEQUENCE [LARGE SCALE GENOMIC DNA]</scope>
    <source>
        <strain evidence="12 13">PLHSC7-2</strain>
    </source>
</reference>
<gene>
    <name evidence="12" type="ORF">D1Z90_17395</name>
</gene>
<dbReference type="GO" id="GO:0031460">
    <property type="term" value="P:glycine betaine transport"/>
    <property type="evidence" value="ECO:0007669"/>
    <property type="project" value="TreeGrafter"/>
</dbReference>
<evidence type="ECO:0000256" key="1">
    <source>
        <dbReference type="ARBA" id="ARBA00004429"/>
    </source>
</evidence>
<dbReference type="InterPro" id="IPR000390">
    <property type="entry name" value="Small_drug/metabolite_transptr"/>
</dbReference>
<feature type="transmembrane region" description="Helical" evidence="11">
    <location>
        <begin position="59"/>
        <end position="80"/>
    </location>
</feature>
<evidence type="ECO:0000256" key="9">
    <source>
        <dbReference type="RuleBase" id="RU003942"/>
    </source>
</evidence>
<evidence type="ECO:0000313" key="13">
    <source>
        <dbReference type="Proteomes" id="UP000283255"/>
    </source>
</evidence>
<dbReference type="Pfam" id="PF00893">
    <property type="entry name" value="Multi_Drug_Res"/>
    <property type="match status" value="1"/>
</dbReference>
<dbReference type="GO" id="GO:0015220">
    <property type="term" value="F:choline transmembrane transporter activity"/>
    <property type="evidence" value="ECO:0007669"/>
    <property type="project" value="TreeGrafter"/>
</dbReference>
<feature type="transmembrane region" description="Helical" evidence="11">
    <location>
        <begin position="31"/>
        <end position="52"/>
    </location>
</feature>
<reference evidence="12 13" key="2">
    <citation type="submission" date="2019-01" db="EMBL/GenBank/DDBJ databases">
        <title>Motilimonas pumilus sp. nov., isolated from the gut of sea cucumber (Apostichopus japonicus).</title>
        <authorList>
            <person name="Wang F.-Q."/>
            <person name="Ren L.-H."/>
            <person name="Lin Y.-W."/>
            <person name="Sun G.-H."/>
            <person name="Du Z.-J."/>
            <person name="Zhao J.-X."/>
            <person name="Liu X.-J."/>
            <person name="Liu L.-J."/>
        </authorList>
    </citation>
    <scope>NUCLEOTIDE SEQUENCE [LARGE SCALE GENOMIC DNA]</scope>
    <source>
        <strain evidence="12 13">PLHSC7-2</strain>
    </source>
</reference>
<dbReference type="GO" id="GO:0015297">
    <property type="term" value="F:antiporter activity"/>
    <property type="evidence" value="ECO:0007669"/>
    <property type="project" value="TreeGrafter"/>
</dbReference>
<comment type="subunit">
    <text evidence="2">Forms a complex with MdtI.</text>
</comment>
<dbReference type="SUPFAM" id="SSF103481">
    <property type="entry name" value="Multidrug resistance efflux transporter EmrE"/>
    <property type="match status" value="1"/>
</dbReference>
<dbReference type="RefSeq" id="WP_119912070.1">
    <property type="nucleotide sequence ID" value="NZ_QZCH01000030.1"/>
</dbReference>
<keyword evidence="5" id="KW-0997">Cell inner membrane</keyword>
<accession>A0A418YAP8</accession>
<keyword evidence="4" id="KW-1003">Cell membrane</keyword>
<evidence type="ECO:0000256" key="10">
    <source>
        <dbReference type="SAM" id="MobiDB-lite"/>
    </source>
</evidence>
<dbReference type="AlphaFoldDB" id="A0A418YAP8"/>
<feature type="compositionally biased region" description="Basic and acidic residues" evidence="10">
    <location>
        <begin position="107"/>
        <end position="117"/>
    </location>
</feature>
<evidence type="ECO:0000256" key="7">
    <source>
        <dbReference type="ARBA" id="ARBA00022989"/>
    </source>
</evidence>
<evidence type="ECO:0000256" key="5">
    <source>
        <dbReference type="ARBA" id="ARBA00022519"/>
    </source>
</evidence>
<evidence type="ECO:0000256" key="11">
    <source>
        <dbReference type="SAM" id="Phobius"/>
    </source>
</evidence>